<evidence type="ECO:0000313" key="1">
    <source>
        <dbReference type="EMBL" id="NEX74527.1"/>
    </source>
</evidence>
<dbReference type="Proteomes" id="UP000480681">
    <property type="component" value="Unassembled WGS sequence"/>
</dbReference>
<organism evidence="1 2">
    <name type="scientific">Aeromonas rivipollensis</name>
    <dbReference type="NCBI Taxonomy" id="948519"/>
    <lineage>
        <taxon>Bacteria</taxon>
        <taxon>Pseudomonadati</taxon>
        <taxon>Pseudomonadota</taxon>
        <taxon>Gammaproteobacteria</taxon>
        <taxon>Aeromonadales</taxon>
        <taxon>Aeromonadaceae</taxon>
        <taxon>Aeromonas</taxon>
    </lineage>
</organism>
<dbReference type="EMBL" id="JAAIKZ010000013">
    <property type="protein sequence ID" value="NEX74527.1"/>
    <property type="molecule type" value="Genomic_DNA"/>
</dbReference>
<reference evidence="1 2" key="1">
    <citation type="submission" date="2020-02" db="EMBL/GenBank/DDBJ databases">
        <title>Genome sequencing of Aeromonas rivipollensis.</title>
        <authorList>
            <person name="Fono-Tamo Ubani E.K."/>
            <person name="Lekota K.E."/>
        </authorList>
    </citation>
    <scope>NUCLEOTIDE SEQUENCE [LARGE SCALE GENOMIC DNA]</scope>
    <source>
        <strain evidence="1 2">G87</strain>
    </source>
</reference>
<accession>A0AAW9YAI5</accession>
<protein>
    <submittedName>
        <fullName evidence="1">Head completion/stabilization protein</fullName>
    </submittedName>
</protein>
<evidence type="ECO:0000313" key="2">
    <source>
        <dbReference type="Proteomes" id="UP000480681"/>
    </source>
</evidence>
<sequence>MFAGKDINYSDATIRNDGFWPDVAVADFERRRALPADLDQQTTGAALLAAVSEINLQLASHQAALLAKGYASAAAVPGPSLDDGADSGRNALTEQYLAAVFARAKAALLPEFASVTERATANNQVERSPDQRAQLLAESQQLVRSIKGKHRTGVSLI</sequence>
<dbReference type="AlphaFoldDB" id="A0AAW9YAI5"/>
<name>A0AAW9YAI5_9GAMM</name>
<dbReference type="Pfam" id="PF05926">
    <property type="entry name" value="Phage_GPL"/>
    <property type="match status" value="1"/>
</dbReference>
<gene>
    <name evidence="1" type="ORF">G4911_07210</name>
</gene>
<proteinExistence type="predicted"/>
<dbReference type="InterPro" id="IPR009225">
    <property type="entry name" value="Phage_head_completion_GpL"/>
</dbReference>
<comment type="caution">
    <text evidence="1">The sequence shown here is derived from an EMBL/GenBank/DDBJ whole genome shotgun (WGS) entry which is preliminary data.</text>
</comment>
<dbReference type="RefSeq" id="WP_163147968.1">
    <property type="nucleotide sequence ID" value="NZ_JAAIKZ010000013.1"/>
</dbReference>